<dbReference type="PRINTS" id="PR01415">
    <property type="entry name" value="ANKYRIN"/>
</dbReference>
<keyword evidence="1" id="KW-0677">Repeat</keyword>
<feature type="repeat" description="ANK" evidence="3">
    <location>
        <begin position="42"/>
        <end position="64"/>
    </location>
</feature>
<keyword evidence="5" id="KW-1185">Reference proteome</keyword>
<evidence type="ECO:0000256" key="3">
    <source>
        <dbReference type="PROSITE-ProRule" id="PRU00023"/>
    </source>
</evidence>
<protein>
    <submittedName>
        <fullName evidence="4">Ankyrin</fullName>
    </submittedName>
</protein>
<dbReference type="Pfam" id="PF12796">
    <property type="entry name" value="Ank_2"/>
    <property type="match status" value="1"/>
</dbReference>
<dbReference type="PROSITE" id="PS50297">
    <property type="entry name" value="ANK_REP_REGION"/>
    <property type="match status" value="2"/>
</dbReference>
<dbReference type="EMBL" id="ML119681">
    <property type="protein sequence ID" value="RPA81220.1"/>
    <property type="molecule type" value="Genomic_DNA"/>
</dbReference>
<gene>
    <name evidence="4" type="ORF">BJ508DRAFT_209499</name>
</gene>
<feature type="non-terminal residue" evidence="4">
    <location>
        <position position="1"/>
    </location>
</feature>
<dbReference type="OrthoDB" id="9995210at2759"/>
<dbReference type="SUPFAM" id="SSF48403">
    <property type="entry name" value="Ankyrin repeat"/>
    <property type="match status" value="1"/>
</dbReference>
<keyword evidence="2 3" id="KW-0040">ANK repeat</keyword>
<dbReference type="PANTHER" id="PTHR24173:SF74">
    <property type="entry name" value="ANKYRIN REPEAT DOMAIN-CONTAINING PROTEIN 16"/>
    <property type="match status" value="1"/>
</dbReference>
<dbReference type="InterPro" id="IPR036770">
    <property type="entry name" value="Ankyrin_rpt-contain_sf"/>
</dbReference>
<dbReference type="SMART" id="SM00248">
    <property type="entry name" value="ANK"/>
    <property type="match status" value="2"/>
</dbReference>
<organism evidence="4 5">
    <name type="scientific">Ascobolus immersus RN42</name>
    <dbReference type="NCBI Taxonomy" id="1160509"/>
    <lineage>
        <taxon>Eukaryota</taxon>
        <taxon>Fungi</taxon>
        <taxon>Dikarya</taxon>
        <taxon>Ascomycota</taxon>
        <taxon>Pezizomycotina</taxon>
        <taxon>Pezizomycetes</taxon>
        <taxon>Pezizales</taxon>
        <taxon>Ascobolaceae</taxon>
        <taxon>Ascobolus</taxon>
    </lineage>
</organism>
<name>A0A3N4IAQ4_ASCIM</name>
<sequence>LTKQGAKPSELLLEAARRNNPELLNTLLPASDVLLNESRDALGNTALHLAAASGATEIVDILLDQDGLEVDPINRLDGYTPLHISVLYAEKDAETAHELCDLLLDAGADPRVRSKGGRKAIELVDPRNKELRELLQKAEWKVIAGADVVDDSDDGGSGSESD</sequence>
<dbReference type="STRING" id="1160509.A0A3N4IAQ4"/>
<dbReference type="PANTHER" id="PTHR24173">
    <property type="entry name" value="ANKYRIN REPEAT CONTAINING"/>
    <property type="match status" value="1"/>
</dbReference>
<evidence type="ECO:0000313" key="5">
    <source>
        <dbReference type="Proteomes" id="UP000275078"/>
    </source>
</evidence>
<dbReference type="PROSITE" id="PS50088">
    <property type="entry name" value="ANK_REPEAT"/>
    <property type="match status" value="2"/>
</dbReference>
<dbReference type="Gene3D" id="1.25.40.20">
    <property type="entry name" value="Ankyrin repeat-containing domain"/>
    <property type="match status" value="1"/>
</dbReference>
<evidence type="ECO:0000256" key="1">
    <source>
        <dbReference type="ARBA" id="ARBA00022737"/>
    </source>
</evidence>
<evidence type="ECO:0000256" key="2">
    <source>
        <dbReference type="ARBA" id="ARBA00023043"/>
    </source>
</evidence>
<evidence type="ECO:0000313" key="4">
    <source>
        <dbReference type="EMBL" id="RPA81220.1"/>
    </source>
</evidence>
<dbReference type="AlphaFoldDB" id="A0A3N4IAQ4"/>
<proteinExistence type="predicted"/>
<accession>A0A3N4IAQ4</accession>
<dbReference type="Proteomes" id="UP000275078">
    <property type="component" value="Unassembled WGS sequence"/>
</dbReference>
<dbReference type="InterPro" id="IPR002110">
    <property type="entry name" value="Ankyrin_rpt"/>
</dbReference>
<reference evidence="4 5" key="1">
    <citation type="journal article" date="2018" name="Nat. Ecol. Evol.">
        <title>Pezizomycetes genomes reveal the molecular basis of ectomycorrhizal truffle lifestyle.</title>
        <authorList>
            <person name="Murat C."/>
            <person name="Payen T."/>
            <person name="Noel B."/>
            <person name="Kuo A."/>
            <person name="Morin E."/>
            <person name="Chen J."/>
            <person name="Kohler A."/>
            <person name="Krizsan K."/>
            <person name="Balestrini R."/>
            <person name="Da Silva C."/>
            <person name="Montanini B."/>
            <person name="Hainaut M."/>
            <person name="Levati E."/>
            <person name="Barry K.W."/>
            <person name="Belfiori B."/>
            <person name="Cichocki N."/>
            <person name="Clum A."/>
            <person name="Dockter R.B."/>
            <person name="Fauchery L."/>
            <person name="Guy J."/>
            <person name="Iotti M."/>
            <person name="Le Tacon F."/>
            <person name="Lindquist E.A."/>
            <person name="Lipzen A."/>
            <person name="Malagnac F."/>
            <person name="Mello A."/>
            <person name="Molinier V."/>
            <person name="Miyauchi S."/>
            <person name="Poulain J."/>
            <person name="Riccioni C."/>
            <person name="Rubini A."/>
            <person name="Sitrit Y."/>
            <person name="Splivallo R."/>
            <person name="Traeger S."/>
            <person name="Wang M."/>
            <person name="Zifcakova L."/>
            <person name="Wipf D."/>
            <person name="Zambonelli A."/>
            <person name="Paolocci F."/>
            <person name="Nowrousian M."/>
            <person name="Ottonello S."/>
            <person name="Baldrian P."/>
            <person name="Spatafora J.W."/>
            <person name="Henrissat B."/>
            <person name="Nagy L.G."/>
            <person name="Aury J.M."/>
            <person name="Wincker P."/>
            <person name="Grigoriev I.V."/>
            <person name="Bonfante P."/>
            <person name="Martin F.M."/>
        </authorList>
    </citation>
    <scope>NUCLEOTIDE SEQUENCE [LARGE SCALE GENOMIC DNA]</scope>
    <source>
        <strain evidence="4 5">RN42</strain>
    </source>
</reference>
<feature type="repeat" description="ANK" evidence="3">
    <location>
        <begin position="77"/>
        <end position="115"/>
    </location>
</feature>